<dbReference type="EMBL" id="LR215031">
    <property type="protein sequence ID" value="VEU72549.1"/>
    <property type="molecule type" value="Genomic_DNA"/>
</dbReference>
<proteinExistence type="predicted"/>
<dbReference type="Proteomes" id="UP000289862">
    <property type="component" value="Chromosome"/>
</dbReference>
<reference evidence="2 3" key="1">
    <citation type="submission" date="2019-01" db="EMBL/GenBank/DDBJ databases">
        <authorList>
            <consortium name="Pathogen Informatics"/>
        </authorList>
    </citation>
    <scope>NUCLEOTIDE SEQUENCE [LARGE SCALE GENOMIC DNA]</scope>
    <source>
        <strain evidence="2 3">NCTC10186</strain>
    </source>
</reference>
<name>A0A449AYD8_9BACT</name>
<organism evidence="2 3">
    <name type="scientific">Mycoplasmopsis gallopavonis</name>
    <dbReference type="NCBI Taxonomy" id="76629"/>
    <lineage>
        <taxon>Bacteria</taxon>
        <taxon>Bacillati</taxon>
        <taxon>Mycoplasmatota</taxon>
        <taxon>Mycoplasmoidales</taxon>
        <taxon>Metamycoplasmataceae</taxon>
        <taxon>Mycoplasmopsis</taxon>
    </lineage>
</organism>
<sequence>MKDILENIKSKIINATFNLNIEGYSREEVDAFLETTLSLINLVAQDGELLQQEVEKKNLIIQDQKQTIDTLKYEETRLKIQIQKLERELKESNVK</sequence>
<feature type="coiled-coil region" evidence="1">
    <location>
        <begin position="68"/>
        <end position="95"/>
    </location>
</feature>
<evidence type="ECO:0000256" key="1">
    <source>
        <dbReference type="SAM" id="Coils"/>
    </source>
</evidence>
<evidence type="ECO:0000313" key="2">
    <source>
        <dbReference type="EMBL" id="VEU72549.1"/>
    </source>
</evidence>
<dbReference type="InterPro" id="IPR019933">
    <property type="entry name" value="DivIVA_domain"/>
</dbReference>
<keyword evidence="1" id="KW-0175">Coiled coil</keyword>
<gene>
    <name evidence="2" type="ORF">NCTC10186_00013</name>
</gene>
<protein>
    <recommendedName>
        <fullName evidence="4">DivIVA domain-containing protein</fullName>
    </recommendedName>
</protein>
<dbReference type="AlphaFoldDB" id="A0A449AYD8"/>
<dbReference type="RefSeq" id="WP_119572324.1">
    <property type="nucleotide sequence ID" value="NZ_LR215031.1"/>
</dbReference>
<dbReference type="KEGG" id="mgal:NCTC10186_00013"/>
<accession>A0A449AYD8</accession>
<dbReference type="NCBIfam" id="TIGR03544">
    <property type="entry name" value="DivI1A_domain"/>
    <property type="match status" value="1"/>
</dbReference>
<evidence type="ECO:0008006" key="4">
    <source>
        <dbReference type="Google" id="ProtNLM"/>
    </source>
</evidence>
<keyword evidence="3" id="KW-1185">Reference proteome</keyword>
<evidence type="ECO:0000313" key="3">
    <source>
        <dbReference type="Proteomes" id="UP000289862"/>
    </source>
</evidence>
<dbReference type="OrthoDB" id="399741at2"/>